<feature type="transmembrane region" description="Helical" evidence="2">
    <location>
        <begin position="12"/>
        <end position="32"/>
    </location>
</feature>
<proteinExistence type="predicted"/>
<protein>
    <submittedName>
        <fullName evidence="3">Oidioi.mRNA.OKI2018_I69.PAR.g9291.t1.cds</fullName>
    </submittedName>
</protein>
<organism evidence="3 4">
    <name type="scientific">Oikopleura dioica</name>
    <name type="common">Tunicate</name>
    <dbReference type="NCBI Taxonomy" id="34765"/>
    <lineage>
        <taxon>Eukaryota</taxon>
        <taxon>Metazoa</taxon>
        <taxon>Chordata</taxon>
        <taxon>Tunicata</taxon>
        <taxon>Appendicularia</taxon>
        <taxon>Copelata</taxon>
        <taxon>Oikopleuridae</taxon>
        <taxon>Oikopleura</taxon>
    </lineage>
</organism>
<name>A0ABN7RJY4_OIKDI</name>
<evidence type="ECO:0000313" key="3">
    <source>
        <dbReference type="EMBL" id="CAG5079596.1"/>
    </source>
</evidence>
<dbReference type="Proteomes" id="UP001158576">
    <property type="component" value="Chromosome PAR"/>
</dbReference>
<keyword evidence="2" id="KW-1133">Transmembrane helix</keyword>
<keyword evidence="2" id="KW-0812">Transmembrane</keyword>
<dbReference type="EMBL" id="OU015568">
    <property type="protein sequence ID" value="CAG5079596.1"/>
    <property type="molecule type" value="Genomic_DNA"/>
</dbReference>
<evidence type="ECO:0000256" key="2">
    <source>
        <dbReference type="SAM" id="Phobius"/>
    </source>
</evidence>
<accession>A0ABN7RJY4</accession>
<sequence>MDVNGGEFPPFFYPVLAAVCVTTGIVLLMCVFRKTAESACYDYARDRKSRFYQAQQAQATLNAASCSLDNSSPLHLRAPQKGHQSASFSVSAPADLLGRPSHYSSRSPSAPEVATLSVTPTVHELRKLSVNLSSPVKSQLRVHRPHTPELATLENPEKRLSLRPKSTSDAEEEEAS</sequence>
<reference evidence="3 4" key="1">
    <citation type="submission" date="2021-04" db="EMBL/GenBank/DDBJ databases">
        <authorList>
            <person name="Bliznina A."/>
        </authorList>
    </citation>
    <scope>NUCLEOTIDE SEQUENCE [LARGE SCALE GENOMIC DNA]</scope>
</reference>
<evidence type="ECO:0000313" key="4">
    <source>
        <dbReference type="Proteomes" id="UP001158576"/>
    </source>
</evidence>
<keyword evidence="2" id="KW-0472">Membrane</keyword>
<evidence type="ECO:0000256" key="1">
    <source>
        <dbReference type="SAM" id="MobiDB-lite"/>
    </source>
</evidence>
<feature type="region of interest" description="Disordered" evidence="1">
    <location>
        <begin position="135"/>
        <end position="176"/>
    </location>
</feature>
<keyword evidence="4" id="KW-1185">Reference proteome</keyword>
<gene>
    <name evidence="3" type="ORF">OKIOD_LOCUS849</name>
</gene>